<dbReference type="RefSeq" id="WP_075017043.1">
    <property type="nucleotide sequence ID" value="NZ_FODD01000015.1"/>
</dbReference>
<protein>
    <submittedName>
        <fullName evidence="2">HNH endonuclease</fullName>
    </submittedName>
</protein>
<organism evidence="2 3">
    <name type="scientific">Actinacidiphila rubida</name>
    <dbReference type="NCBI Taxonomy" id="310780"/>
    <lineage>
        <taxon>Bacteria</taxon>
        <taxon>Bacillati</taxon>
        <taxon>Actinomycetota</taxon>
        <taxon>Actinomycetes</taxon>
        <taxon>Kitasatosporales</taxon>
        <taxon>Streptomycetaceae</taxon>
        <taxon>Actinacidiphila</taxon>
    </lineage>
</organism>
<dbReference type="InterPro" id="IPR010902">
    <property type="entry name" value="NUMOD4"/>
</dbReference>
<dbReference type="InterPro" id="IPR044925">
    <property type="entry name" value="His-Me_finger_sf"/>
</dbReference>
<dbReference type="AlphaFoldDB" id="A0A1H8L8X0"/>
<evidence type="ECO:0000259" key="1">
    <source>
        <dbReference type="Pfam" id="PF07463"/>
    </source>
</evidence>
<dbReference type="SUPFAM" id="SSF54060">
    <property type="entry name" value="His-Me finger endonucleases"/>
    <property type="match status" value="1"/>
</dbReference>
<reference evidence="2 3" key="1">
    <citation type="submission" date="2016-10" db="EMBL/GenBank/DDBJ databases">
        <authorList>
            <person name="de Groot N.N."/>
        </authorList>
    </citation>
    <scope>NUCLEOTIDE SEQUENCE [LARGE SCALE GENOMIC DNA]</scope>
    <source>
        <strain evidence="2 3">CGMCC 4.2026</strain>
    </source>
</reference>
<dbReference type="Gene3D" id="3.90.75.20">
    <property type="match status" value="1"/>
</dbReference>
<sequence>MAEIEGEEWRPIPGYDGLYDVSNLGRIRSWSRAKDGDLLKFIIGHRGYPQVNLYCDGRVKTRRVPQLVLEAFVGPRPAGTVACYGDGIKGNVALSNLRWDTAKANGLEISRQGRHPESKRTHCDKGHEYSEANTKWIATARSGARRPRCLICKPLPKD</sequence>
<dbReference type="Proteomes" id="UP000181951">
    <property type="component" value="Unassembled WGS sequence"/>
</dbReference>
<evidence type="ECO:0000313" key="3">
    <source>
        <dbReference type="Proteomes" id="UP000181951"/>
    </source>
</evidence>
<accession>A0A1H8L8X0</accession>
<name>A0A1H8L8X0_9ACTN</name>
<dbReference type="STRING" id="310780.SAMN05216267_1015109"/>
<keyword evidence="2" id="KW-0378">Hydrolase</keyword>
<dbReference type="GO" id="GO:0004519">
    <property type="term" value="F:endonuclease activity"/>
    <property type="evidence" value="ECO:0007669"/>
    <property type="project" value="UniProtKB-KW"/>
</dbReference>
<feature type="domain" description="NUMOD4" evidence="1">
    <location>
        <begin position="7"/>
        <end position="54"/>
    </location>
</feature>
<dbReference type="EMBL" id="FODD01000015">
    <property type="protein sequence ID" value="SEO01630.1"/>
    <property type="molecule type" value="Genomic_DNA"/>
</dbReference>
<evidence type="ECO:0000313" key="2">
    <source>
        <dbReference type="EMBL" id="SEO01630.1"/>
    </source>
</evidence>
<proteinExistence type="predicted"/>
<keyword evidence="3" id="KW-1185">Reference proteome</keyword>
<dbReference type="Pfam" id="PF07463">
    <property type="entry name" value="NUMOD4"/>
    <property type="match status" value="1"/>
</dbReference>
<dbReference type="GO" id="GO:0016788">
    <property type="term" value="F:hydrolase activity, acting on ester bonds"/>
    <property type="evidence" value="ECO:0007669"/>
    <property type="project" value="InterPro"/>
</dbReference>
<keyword evidence="2" id="KW-0540">Nuclease</keyword>
<keyword evidence="2" id="KW-0255">Endonuclease</keyword>
<gene>
    <name evidence="2" type="ORF">SAMN05216267_1015109</name>
</gene>